<protein>
    <submittedName>
        <fullName evidence="1">Uncharacterized protein</fullName>
    </submittedName>
</protein>
<dbReference type="AlphaFoldDB" id="A0A5M6C6I6"/>
<dbReference type="Proteomes" id="UP000322225">
    <property type="component" value="Chromosome 3"/>
</dbReference>
<proteinExistence type="predicted"/>
<evidence type="ECO:0000313" key="1">
    <source>
        <dbReference type="EMBL" id="WWD17203.1"/>
    </source>
</evidence>
<dbReference type="RefSeq" id="XP_031863359.1">
    <property type="nucleotide sequence ID" value="XM_032002422.1"/>
</dbReference>
<accession>A0A5M6C6I6</accession>
<keyword evidence="2" id="KW-1185">Reference proteome</keyword>
<gene>
    <name evidence="1" type="ORF">CI109_101641</name>
</gene>
<dbReference type="OrthoDB" id="195231at2759"/>
<sequence length="320" mass="34963">MLLLTILSLALPIKVHSRTPLYGPCNVTNNHLDADTKDFITDCDSFGFCSINGTCLPRQCRQDEYLMTSLLDPTHVIPPLCPTGSFCPDDASGCLPLVELGGVCQLNRDDECAPPPNGAVLILPSPYDEPQGDGSICLLGTCMWTNASLGSSCVTETITYVGYDLSGMSYTNTVIRDNCIEGQGYCDLTANQCFALATLGVGCKSDRECQSFNCGSAGICIMPPESAVRVAKWIYAVVSLSIGISMVGVLWLLIVAHRRAQKKRRIMLEDYYKEQTAYRNSIISFHTAFASRDKPFDSEKETFRQSLSNLSDTTLVQGDR</sequence>
<reference evidence="1" key="1">
    <citation type="submission" date="2017-08" db="EMBL/GenBank/DDBJ databases">
        <authorList>
            <person name="Cuomo C."/>
            <person name="Billmyre B."/>
            <person name="Heitman J."/>
        </authorList>
    </citation>
    <scope>NUCLEOTIDE SEQUENCE</scope>
    <source>
        <strain evidence="1">CBS 12478</strain>
    </source>
</reference>
<reference evidence="1" key="2">
    <citation type="submission" date="2024-01" db="EMBL/GenBank/DDBJ databases">
        <title>Comparative genomics of Cryptococcus and Kwoniella reveals pathogenesis evolution and contrasting modes of karyotype evolution via chromosome fusion or intercentromeric recombination.</title>
        <authorList>
            <person name="Coelho M.A."/>
            <person name="David-Palma M."/>
            <person name="Shea T."/>
            <person name="Bowers K."/>
            <person name="McGinley-Smith S."/>
            <person name="Mohammad A.W."/>
            <person name="Gnirke A."/>
            <person name="Yurkov A.M."/>
            <person name="Nowrousian M."/>
            <person name="Sun S."/>
            <person name="Cuomo C.A."/>
            <person name="Heitman J."/>
        </authorList>
    </citation>
    <scope>NUCLEOTIDE SEQUENCE</scope>
    <source>
        <strain evidence="1">CBS 12478</strain>
    </source>
</reference>
<dbReference type="EMBL" id="CP144053">
    <property type="protein sequence ID" value="WWD17203.1"/>
    <property type="molecule type" value="Genomic_DNA"/>
</dbReference>
<organism evidence="1 2">
    <name type="scientific">Kwoniella shandongensis</name>
    <dbReference type="NCBI Taxonomy" id="1734106"/>
    <lineage>
        <taxon>Eukaryota</taxon>
        <taxon>Fungi</taxon>
        <taxon>Dikarya</taxon>
        <taxon>Basidiomycota</taxon>
        <taxon>Agaricomycotina</taxon>
        <taxon>Tremellomycetes</taxon>
        <taxon>Tremellales</taxon>
        <taxon>Cryptococcaceae</taxon>
        <taxon>Kwoniella</taxon>
    </lineage>
</organism>
<dbReference type="KEGG" id="ksn:43586535"/>
<dbReference type="GeneID" id="43586535"/>
<evidence type="ECO:0000313" key="2">
    <source>
        <dbReference type="Proteomes" id="UP000322225"/>
    </source>
</evidence>
<name>A0A5M6C6I6_9TREE</name>